<dbReference type="PANTHER" id="PTHR47079:SF1">
    <property type="entry name" value="REGULATOR OF G-PROTEIN SIGNALING PROTEIN-LIKE"/>
    <property type="match status" value="1"/>
</dbReference>
<feature type="region of interest" description="Disordered" evidence="1">
    <location>
        <begin position="417"/>
        <end position="469"/>
    </location>
</feature>
<feature type="compositionally biased region" description="Low complexity" evidence="1">
    <location>
        <begin position="450"/>
        <end position="461"/>
    </location>
</feature>
<dbReference type="Proteomes" id="UP001249851">
    <property type="component" value="Unassembled WGS sequence"/>
</dbReference>
<feature type="compositionally biased region" description="Low complexity" evidence="1">
    <location>
        <begin position="861"/>
        <end position="870"/>
    </location>
</feature>
<reference evidence="4" key="1">
    <citation type="journal article" date="2023" name="G3 (Bethesda)">
        <title>Whole genome assembly and annotation of the endangered Caribbean coral Acropora cervicornis.</title>
        <authorList>
            <person name="Selwyn J.D."/>
            <person name="Vollmer S.V."/>
        </authorList>
    </citation>
    <scope>NUCLEOTIDE SEQUENCE</scope>
    <source>
        <strain evidence="4">K2</strain>
    </source>
</reference>
<protein>
    <submittedName>
        <fullName evidence="4">Regulator of G-protein signaling protein-like</fullName>
    </submittedName>
</protein>
<dbReference type="InterPro" id="IPR044926">
    <property type="entry name" value="RGS_subdomain_2"/>
</dbReference>
<dbReference type="InterPro" id="IPR053282">
    <property type="entry name" value="RGS_domain-containing"/>
</dbReference>
<feature type="region of interest" description="Disordered" evidence="1">
    <location>
        <begin position="856"/>
        <end position="876"/>
    </location>
</feature>
<feature type="compositionally biased region" description="Basic and acidic residues" evidence="1">
    <location>
        <begin position="417"/>
        <end position="447"/>
    </location>
</feature>
<dbReference type="Pfam" id="PF00615">
    <property type="entry name" value="RGS"/>
    <property type="match status" value="2"/>
</dbReference>
<accession>A0AAD9Q1N5</accession>
<feature type="domain" description="RGS" evidence="3">
    <location>
        <begin position="1090"/>
        <end position="1177"/>
    </location>
</feature>
<evidence type="ECO:0000256" key="2">
    <source>
        <dbReference type="SAM" id="Phobius"/>
    </source>
</evidence>
<dbReference type="InterPro" id="IPR036305">
    <property type="entry name" value="RGS_sf"/>
</dbReference>
<proteinExistence type="predicted"/>
<evidence type="ECO:0000313" key="5">
    <source>
        <dbReference type="Proteomes" id="UP001249851"/>
    </source>
</evidence>
<name>A0AAD9Q1N5_ACRCE</name>
<dbReference type="PANTHER" id="PTHR47079">
    <property type="entry name" value="REGULATOR OF G-PROTEIN SIGNALING PROTEIN-LIKE"/>
    <property type="match status" value="1"/>
</dbReference>
<keyword evidence="5" id="KW-1185">Reference proteome</keyword>
<dbReference type="Gene3D" id="1.10.167.10">
    <property type="entry name" value="Regulator of G-protein Signalling 4, domain 2"/>
    <property type="match status" value="4"/>
</dbReference>
<reference evidence="4" key="2">
    <citation type="journal article" date="2023" name="Science">
        <title>Genomic signatures of disease resistance in endangered staghorn corals.</title>
        <authorList>
            <person name="Vollmer S.V."/>
            <person name="Selwyn J.D."/>
            <person name="Despard B.A."/>
            <person name="Roesel C.L."/>
        </authorList>
    </citation>
    <scope>NUCLEOTIDE SEQUENCE</scope>
    <source>
        <strain evidence="4">K2</strain>
    </source>
</reference>
<evidence type="ECO:0000259" key="3">
    <source>
        <dbReference type="PROSITE" id="PS50132"/>
    </source>
</evidence>
<organism evidence="4 5">
    <name type="scientific">Acropora cervicornis</name>
    <name type="common">Staghorn coral</name>
    <dbReference type="NCBI Taxonomy" id="6130"/>
    <lineage>
        <taxon>Eukaryota</taxon>
        <taxon>Metazoa</taxon>
        <taxon>Cnidaria</taxon>
        <taxon>Anthozoa</taxon>
        <taxon>Hexacorallia</taxon>
        <taxon>Scleractinia</taxon>
        <taxon>Astrocoeniina</taxon>
        <taxon>Acroporidae</taxon>
        <taxon>Acropora</taxon>
    </lineage>
</organism>
<keyword evidence="2" id="KW-1133">Transmembrane helix</keyword>
<keyword evidence="2" id="KW-0472">Membrane</keyword>
<dbReference type="EMBL" id="JARQWQ010000080">
    <property type="protein sequence ID" value="KAK2553092.1"/>
    <property type="molecule type" value="Genomic_DNA"/>
</dbReference>
<feature type="transmembrane region" description="Helical" evidence="2">
    <location>
        <begin position="20"/>
        <end position="48"/>
    </location>
</feature>
<feature type="compositionally biased region" description="Basic and acidic residues" evidence="1">
    <location>
        <begin position="539"/>
        <end position="550"/>
    </location>
</feature>
<evidence type="ECO:0000313" key="4">
    <source>
        <dbReference type="EMBL" id="KAK2553092.1"/>
    </source>
</evidence>
<dbReference type="SUPFAM" id="SSF48097">
    <property type="entry name" value="Regulator of G-protein signaling, RGS"/>
    <property type="match status" value="4"/>
</dbReference>
<gene>
    <name evidence="4" type="ORF">P5673_025540</name>
</gene>
<feature type="region of interest" description="Disordered" evidence="1">
    <location>
        <begin position="538"/>
        <end position="557"/>
    </location>
</feature>
<evidence type="ECO:0000256" key="1">
    <source>
        <dbReference type="SAM" id="MobiDB-lite"/>
    </source>
</evidence>
<dbReference type="PROSITE" id="PS50132">
    <property type="entry name" value="RGS"/>
    <property type="match status" value="2"/>
</dbReference>
<keyword evidence="2" id="KW-0812">Transmembrane</keyword>
<dbReference type="InterPro" id="IPR016137">
    <property type="entry name" value="RGS"/>
</dbReference>
<comment type="caution">
    <text evidence="4">The sequence shown here is derived from an EMBL/GenBank/DDBJ whole genome shotgun (WGS) entry which is preliminary data.</text>
</comment>
<sequence length="1284" mass="147988">MEKKHTWEDLKYISGKKFLFSSLVFVEFLFCFVLIFFCFKLVTASIFFRFSFFSDIPSEELFERLLADTIFVDYLNTFLSLPVFGKRFYYNRADDMFSIEPAPPRTCYHLPHCFVKEWIRKERLKFFCKTDLFLQYLLCAYLQEGCETSNSSVDCYQLRWYLGTVESMRSFHRYLLGTMGQRILFFWIDAERFRRVTKKEHRRFAFRDIQTKYLRSGSPWELPEIMKWASLCGVSDDLGKRSSFKFPKSVINRMYLSDASIFAENVFVCGQKMAVDRLVCYWVPKFIQHKKKIRGILEEKRLRQSLCLSQTKTLKPVSEVVPDITVTKHASQEEIDTFMEAHCVSSSESVGEKDDEIRARRLEEWKRWFWEGVDEDIPSENEKVVELPEDMPEELRQLGGIREFSSPCFVTPEQEKETMDVISEKEGDQIVSESPRETDGSPKDKIYSRSLCFPPKSLPSSPKKRSLSEPTFSTTSLVEWYQWHENIHIKLTNLKQENQRESKEAKRSILPRLPQPYALLPTTTPRKPKTQYEALAWKRRTDQGTKELSPKRSTPASPPLTAILALERASVSRVIPFKDIRNEIEAIVGEPRNAYPTETPLPEQLSRTEEHSRADIYSTDESASRALMVLTGDKLAGGPIREYLEKTRNRKALRSVQFWEDAQRYLSPADYFGSFDKFHMAKTLVATYIAPDSPRQLPISRPIRDDLMRLLPGEKGDHLLTSVVDECTQEVVFAWSEYLRSDEDHFISSVTMRKKDGSKAAKVKAKKMWTKIRAEKERKAFFPVDINAEFRALALAARLGVNAIVGRDDEDNEEAEAFNDEFKIPSLKDHEKEMEVLNARKRRMSHFYGKTFKKGEDTAEPAKTTAPTKMKTPKPRSFNDALFEPVQLTAFKKFLAERNAEVPIAFWQAVESMKTNCKDGKARLARAATIVRKFFINIPTSAVEYLNCKADIIRDIPTLDKVTPAMLISAQACVSRSIEENWYSAYMATFPEDEDEEENFTKYAMRNTLAGVCKLTGYGKTIGLWRMVAHSIKLLQQGIHNLEVLEEFKQFLRQEAKATIEQNQKRHAPHPTRRMVNSKLVSVDRLVSDVEFWLEVERFKNLADHAAECARSGNYTLEDENLLLDKAKAIVKCFIDSDVPPRIQVNIPNETVESIVALVQNDIIERGLFHDAAMSVFIPLMFFWKKFSAERMSSPPEEVTPSAPSAGANKRLISRGPSHSLICGIPYQRVYTSIDDDVFWSYSLNHGLRLVLPLKFTIAKRVGTQLGHRSTGLSDVVSLSRPTP</sequence>
<feature type="domain" description="RGS" evidence="3">
    <location>
        <begin position="877"/>
        <end position="935"/>
    </location>
</feature>